<protein>
    <submittedName>
        <fullName evidence="2">Uncharacterized protein</fullName>
    </submittedName>
</protein>
<dbReference type="SMART" id="SM01425">
    <property type="entry name" value="EsV_1_7"/>
    <property type="match status" value="3"/>
</dbReference>
<evidence type="ECO:0000313" key="3">
    <source>
        <dbReference type="Proteomes" id="UP000626109"/>
    </source>
</evidence>
<accession>A0A813JDY0</accession>
<dbReference type="AlphaFoldDB" id="A0A813JDY0"/>
<sequence>MTCCFWHQAAFQVSFLPPALSSCRGVLAERQQQRQQQLCLRQSFGRSSCATSALRLGIFGERPRPDLPFVSPGLLGVLLLLTAAASPLSASRLLRRSQRVRSLWRGASGVGAAPGSESGLEEAAPLGATRRTAGRIHVTTKRRMCTCGQQVPSFGFPGDRGHICCSQCKTEDMVDLRNPRCMCGEHQPHFGFLGDASATCCSQCKKADMVDVKHPKCLCGQRQPHFGFPGDPRATCCSLCKKGDMVNLSRQKCYCG</sequence>
<comment type="caution">
    <text evidence="2">The sequence shown here is derived from an EMBL/GenBank/DDBJ whole genome shotgun (WGS) entry which is preliminary data.</text>
</comment>
<reference evidence="2" key="1">
    <citation type="submission" date="2021-02" db="EMBL/GenBank/DDBJ databases">
        <authorList>
            <person name="Dougan E. K."/>
            <person name="Rhodes N."/>
            <person name="Thang M."/>
            <person name="Chan C."/>
        </authorList>
    </citation>
    <scope>NUCLEOTIDE SEQUENCE</scope>
</reference>
<gene>
    <name evidence="2" type="ORF">PGLA2088_LOCUS20399</name>
</gene>
<keyword evidence="1" id="KW-0732">Signal</keyword>
<evidence type="ECO:0000256" key="1">
    <source>
        <dbReference type="SAM" id="SignalP"/>
    </source>
</evidence>
<dbReference type="EMBL" id="CAJNNW010025550">
    <property type="protein sequence ID" value="CAE8677627.1"/>
    <property type="molecule type" value="Genomic_DNA"/>
</dbReference>
<evidence type="ECO:0000313" key="2">
    <source>
        <dbReference type="EMBL" id="CAE8677627.1"/>
    </source>
</evidence>
<organism evidence="2 3">
    <name type="scientific">Polarella glacialis</name>
    <name type="common">Dinoflagellate</name>
    <dbReference type="NCBI Taxonomy" id="89957"/>
    <lineage>
        <taxon>Eukaryota</taxon>
        <taxon>Sar</taxon>
        <taxon>Alveolata</taxon>
        <taxon>Dinophyceae</taxon>
        <taxon>Suessiales</taxon>
        <taxon>Suessiaceae</taxon>
        <taxon>Polarella</taxon>
    </lineage>
</organism>
<feature type="chain" id="PRO_5032305079" evidence="1">
    <location>
        <begin position="22"/>
        <end position="256"/>
    </location>
</feature>
<feature type="signal peptide" evidence="1">
    <location>
        <begin position="1"/>
        <end position="21"/>
    </location>
</feature>
<dbReference type="Pfam" id="PF19114">
    <property type="entry name" value="EsV_1_7_cys"/>
    <property type="match status" value="3"/>
</dbReference>
<dbReference type="InterPro" id="IPR043822">
    <property type="entry name" value="EsV_1_7_cys"/>
</dbReference>
<name>A0A813JDY0_POLGL</name>
<dbReference type="Proteomes" id="UP000626109">
    <property type="component" value="Unassembled WGS sequence"/>
</dbReference>
<proteinExistence type="predicted"/>